<dbReference type="Pfam" id="PF09924">
    <property type="entry name" value="LPG_synthase_C"/>
    <property type="match status" value="1"/>
</dbReference>
<feature type="transmembrane region" description="Helical" evidence="6">
    <location>
        <begin position="338"/>
        <end position="359"/>
    </location>
</feature>
<dbReference type="InterPro" id="IPR016181">
    <property type="entry name" value="Acyl_CoA_acyltransferase"/>
</dbReference>
<dbReference type="SUPFAM" id="SSF144091">
    <property type="entry name" value="Rhomboid-like"/>
    <property type="match status" value="1"/>
</dbReference>
<feature type="transmembrane region" description="Helical" evidence="6">
    <location>
        <begin position="417"/>
        <end position="439"/>
    </location>
</feature>
<accession>A0A7W7C9W7</accession>
<dbReference type="GO" id="GO:0005886">
    <property type="term" value="C:plasma membrane"/>
    <property type="evidence" value="ECO:0007669"/>
    <property type="project" value="UniProtKB-SubCell"/>
</dbReference>
<dbReference type="Gene3D" id="1.20.1540.10">
    <property type="entry name" value="Rhomboid-like"/>
    <property type="match status" value="1"/>
</dbReference>
<keyword evidence="3 6" id="KW-0812">Transmembrane</keyword>
<comment type="subcellular location">
    <subcellularLocation>
        <location evidence="1">Cell membrane</location>
        <topology evidence="1">Multi-pass membrane protein</topology>
    </subcellularLocation>
</comment>
<feature type="transmembrane region" description="Helical" evidence="6">
    <location>
        <begin position="311"/>
        <end position="329"/>
    </location>
</feature>
<dbReference type="InterPro" id="IPR024320">
    <property type="entry name" value="LPG_synthase_C"/>
</dbReference>
<dbReference type="GO" id="GO:0055091">
    <property type="term" value="P:phospholipid homeostasis"/>
    <property type="evidence" value="ECO:0007669"/>
    <property type="project" value="TreeGrafter"/>
</dbReference>
<evidence type="ECO:0000256" key="5">
    <source>
        <dbReference type="ARBA" id="ARBA00023136"/>
    </source>
</evidence>
<dbReference type="PANTHER" id="PTHR34697">
    <property type="entry name" value="PHOSPHATIDYLGLYCEROL LYSYLTRANSFERASE"/>
    <property type="match status" value="1"/>
</dbReference>
<organism evidence="8 9">
    <name type="scientific">Crossiella cryophila</name>
    <dbReference type="NCBI Taxonomy" id="43355"/>
    <lineage>
        <taxon>Bacteria</taxon>
        <taxon>Bacillati</taxon>
        <taxon>Actinomycetota</taxon>
        <taxon>Actinomycetes</taxon>
        <taxon>Pseudonocardiales</taxon>
        <taxon>Pseudonocardiaceae</taxon>
        <taxon>Crossiella</taxon>
    </lineage>
</organism>
<evidence type="ECO:0000313" key="9">
    <source>
        <dbReference type="Proteomes" id="UP000533598"/>
    </source>
</evidence>
<feature type="transmembrane region" description="Helical" evidence="6">
    <location>
        <begin position="159"/>
        <end position="177"/>
    </location>
</feature>
<keyword evidence="2" id="KW-1003">Cell membrane</keyword>
<feature type="transmembrane region" description="Helical" evidence="6">
    <location>
        <begin position="125"/>
        <end position="153"/>
    </location>
</feature>
<dbReference type="InterPro" id="IPR035952">
    <property type="entry name" value="Rhomboid-like_sf"/>
</dbReference>
<sequence>MSTEDSQVEPPSAPHRPAPIRLVHQGIAALRRLLGLLAHAPLTLVFLVALWTVGALTGSLLDGPQGELLPQVGIGTSSLADGHWWAPLSSALWCLDLVGYLATSVLLLGFGAAGERLLGPGRTAVLFLISQVGGTLLGIGMIKLGSVAGWLWLNFLDDPIELALSPSTGAVGLGLALSSRLPALWRRRLRLVLIVALVTLALFSGYSQDVVRLCGGLVGMLAGLAMLGRSSKTVGAPSRSETRVLVALLLAACALGPVFMLLTPYTAGPLIALGDVLTSPVPSPEQIEAICAEPDFAERCRELKARANFDGLPSAIMSVLPALFLLVLAEGLRRGRKLAWWAAAVANLALLVWFVQSVADLMLTPTEEFGDISPHTKGQLVFDSAMPVLLSVAMLTGLFVTRRQFIVAGPRRSRRRLVAFVLGAFVTLGVVYVLGGYAWRDQFDPQPGFGQLIADAPSRFLPPGYLDLFPVRFIATGGMAELLCEYLGVVFWLLVLGALLVTFWRAAPPTDETAAARARDLVEKFGGSNLAHMTTWRGNNYWFTPDERAVVAYRVVATIAITTGDPVGEPAARIEAVRGFADFCARNGWTPCFYSVTEAVKDETKAFGWSAVQVAEDTLVPLPELAFTGKKWQDVRTALNKAGKAGITAEWWSYPKAPLAITDQVRSISEEWVADKGLPEMGFTLGGLDELNDNEVRCLVALDADRTVHGITSWLPVHRDGQVVGWTLDFMRRRATGFRGVMEFLIASAALSFKEEGAEFLSLSGAPLARLDRGQQPGALQRLLDFAGRALEPVYGFRSLFAFKAKFQPTYQPMYMAYPDPAALPRIANAIGRAYLPNMGARQGLRLVRRVLSR</sequence>
<dbReference type="InterPro" id="IPR051211">
    <property type="entry name" value="PG_lysyltransferase"/>
</dbReference>
<keyword evidence="4 6" id="KW-1133">Transmembrane helix</keyword>
<comment type="caution">
    <text evidence="8">The sequence shown here is derived from an EMBL/GenBank/DDBJ whole genome shotgun (WGS) entry which is preliminary data.</text>
</comment>
<feature type="transmembrane region" description="Helical" evidence="6">
    <location>
        <begin position="486"/>
        <end position="507"/>
    </location>
</feature>
<feature type="transmembrane region" description="Helical" evidence="6">
    <location>
        <begin position="33"/>
        <end position="53"/>
    </location>
</feature>
<evidence type="ECO:0000256" key="6">
    <source>
        <dbReference type="SAM" id="Phobius"/>
    </source>
</evidence>
<keyword evidence="9" id="KW-1185">Reference proteome</keyword>
<reference evidence="8 9" key="1">
    <citation type="submission" date="2020-08" db="EMBL/GenBank/DDBJ databases">
        <title>Sequencing the genomes of 1000 actinobacteria strains.</title>
        <authorList>
            <person name="Klenk H.-P."/>
        </authorList>
    </citation>
    <scope>NUCLEOTIDE SEQUENCE [LARGE SCALE GENOMIC DNA]</scope>
    <source>
        <strain evidence="8 9">DSM 44230</strain>
    </source>
</reference>
<feature type="transmembrane region" description="Helical" evidence="6">
    <location>
        <begin position="90"/>
        <end position="113"/>
    </location>
</feature>
<feature type="domain" description="Phosphatidylglycerol lysyltransferase C-terminal" evidence="7">
    <location>
        <begin position="520"/>
        <end position="818"/>
    </location>
</feature>
<dbReference type="Proteomes" id="UP000533598">
    <property type="component" value="Unassembled WGS sequence"/>
</dbReference>
<name>A0A7W7C9W7_9PSEU</name>
<evidence type="ECO:0000313" key="8">
    <source>
        <dbReference type="EMBL" id="MBB4676021.1"/>
    </source>
</evidence>
<dbReference type="AlphaFoldDB" id="A0A7W7C9W7"/>
<evidence type="ECO:0000256" key="3">
    <source>
        <dbReference type="ARBA" id="ARBA00022692"/>
    </source>
</evidence>
<dbReference type="RefSeq" id="WP_185001898.1">
    <property type="nucleotide sequence ID" value="NZ_JACHMH010000001.1"/>
</dbReference>
<dbReference type="EMBL" id="JACHMH010000001">
    <property type="protein sequence ID" value="MBB4676021.1"/>
    <property type="molecule type" value="Genomic_DNA"/>
</dbReference>
<dbReference type="SUPFAM" id="SSF55729">
    <property type="entry name" value="Acyl-CoA N-acyltransferases (Nat)"/>
    <property type="match status" value="1"/>
</dbReference>
<feature type="transmembrane region" description="Helical" evidence="6">
    <location>
        <begin position="189"/>
        <end position="204"/>
    </location>
</feature>
<feature type="transmembrane region" description="Helical" evidence="6">
    <location>
        <begin position="379"/>
        <end position="401"/>
    </location>
</feature>
<protein>
    <submittedName>
        <fullName evidence="8">Lysylphosphatidylglycerol synthetase-like protein (DUF2156 family)</fullName>
    </submittedName>
</protein>
<keyword evidence="5 6" id="KW-0472">Membrane</keyword>
<evidence type="ECO:0000259" key="7">
    <source>
        <dbReference type="Pfam" id="PF09924"/>
    </source>
</evidence>
<evidence type="ECO:0000256" key="2">
    <source>
        <dbReference type="ARBA" id="ARBA00022475"/>
    </source>
</evidence>
<feature type="transmembrane region" description="Helical" evidence="6">
    <location>
        <begin position="210"/>
        <end position="228"/>
    </location>
</feature>
<proteinExistence type="predicted"/>
<feature type="transmembrane region" description="Helical" evidence="6">
    <location>
        <begin position="244"/>
        <end position="267"/>
    </location>
</feature>
<gene>
    <name evidence="8" type="ORF">HNR67_002139</name>
</gene>
<evidence type="ECO:0000256" key="1">
    <source>
        <dbReference type="ARBA" id="ARBA00004651"/>
    </source>
</evidence>
<evidence type="ECO:0000256" key="4">
    <source>
        <dbReference type="ARBA" id="ARBA00022989"/>
    </source>
</evidence>
<dbReference type="GO" id="GO:0016755">
    <property type="term" value="F:aminoacyltransferase activity"/>
    <property type="evidence" value="ECO:0007669"/>
    <property type="project" value="TreeGrafter"/>
</dbReference>
<dbReference type="PANTHER" id="PTHR34697:SF2">
    <property type="entry name" value="PHOSPHATIDYLGLYCEROL LYSYLTRANSFERASE"/>
    <property type="match status" value="1"/>
</dbReference>